<reference evidence="1 2" key="1">
    <citation type="submission" date="2018-03" db="EMBL/GenBank/DDBJ databases">
        <title>Actinopolyspora mortivallis from Sahara, screening for active biomolecules.</title>
        <authorList>
            <person name="Selama O."/>
            <person name="Wellington E.M.H."/>
            <person name="Hacene H."/>
        </authorList>
    </citation>
    <scope>NUCLEOTIDE SEQUENCE [LARGE SCALE GENOMIC DNA]</scope>
    <source>
        <strain evidence="1 2">M5A</strain>
    </source>
</reference>
<proteinExistence type="predicted"/>
<name>A0A2T0GWZ6_ACTMO</name>
<organism evidence="1 2">
    <name type="scientific">Actinopolyspora mortivallis</name>
    <dbReference type="NCBI Taxonomy" id="33906"/>
    <lineage>
        <taxon>Bacteria</taxon>
        <taxon>Bacillati</taxon>
        <taxon>Actinomycetota</taxon>
        <taxon>Actinomycetes</taxon>
        <taxon>Actinopolysporales</taxon>
        <taxon>Actinopolysporaceae</taxon>
        <taxon>Actinopolyspora</taxon>
    </lineage>
</organism>
<evidence type="ECO:0000313" key="2">
    <source>
        <dbReference type="Proteomes" id="UP000239352"/>
    </source>
</evidence>
<evidence type="ECO:0000313" key="1">
    <source>
        <dbReference type="EMBL" id="PRW63617.1"/>
    </source>
</evidence>
<gene>
    <name evidence="1" type="ORF">CEP50_09100</name>
</gene>
<accession>A0A2T0GWZ6</accession>
<dbReference type="Pfam" id="PF15586">
    <property type="entry name" value="Imm8"/>
    <property type="match status" value="1"/>
</dbReference>
<dbReference type="Proteomes" id="UP000239352">
    <property type="component" value="Unassembled WGS sequence"/>
</dbReference>
<protein>
    <submittedName>
        <fullName evidence="1">Uncharacterized protein</fullName>
    </submittedName>
</protein>
<comment type="caution">
    <text evidence="1">The sequence shown here is derived from an EMBL/GenBank/DDBJ whole genome shotgun (WGS) entry which is preliminary data.</text>
</comment>
<dbReference type="InterPro" id="IPR028964">
    <property type="entry name" value="Imm8"/>
</dbReference>
<dbReference type="InParanoid" id="A0A2T0GWZ6"/>
<dbReference type="EMBL" id="PVSR01000011">
    <property type="protein sequence ID" value="PRW63617.1"/>
    <property type="molecule type" value="Genomic_DNA"/>
</dbReference>
<dbReference type="AlphaFoldDB" id="A0A2T0GWZ6"/>
<sequence length="116" mass="13608">MMRATIKDYTSPDIDLDEFFPENPGDFGFLLQIYVGPRGEESQESFEVFVCTSKWIGRWVSNNGPLVGRGLLLVEEYSLNSIKNFLEKIVESFESYDWEDMAKKISRIGRWEFEEY</sequence>
<keyword evidence="2" id="KW-1185">Reference proteome</keyword>